<dbReference type="SUPFAM" id="SSF56349">
    <property type="entry name" value="DNA breaking-rejoining enzymes"/>
    <property type="match status" value="1"/>
</dbReference>
<keyword evidence="1" id="KW-0159">Chromosome partition</keyword>
<dbReference type="InterPro" id="IPR013762">
    <property type="entry name" value="Integrase-like_cat_sf"/>
</dbReference>
<keyword evidence="7" id="KW-1185">Reference proteome</keyword>
<evidence type="ECO:0000256" key="3">
    <source>
        <dbReference type="ARBA" id="ARBA00023125"/>
    </source>
</evidence>
<keyword evidence="3" id="KW-0238">DNA-binding</keyword>
<protein>
    <submittedName>
        <fullName evidence="6">Tyrosine-type recombinase/integrase</fullName>
    </submittedName>
</protein>
<organism evidence="6 7">
    <name type="scientific">Ruegeria haliotis</name>
    <dbReference type="NCBI Taxonomy" id="2747601"/>
    <lineage>
        <taxon>Bacteria</taxon>
        <taxon>Pseudomonadati</taxon>
        <taxon>Pseudomonadota</taxon>
        <taxon>Alphaproteobacteria</taxon>
        <taxon>Rhodobacterales</taxon>
        <taxon>Roseobacteraceae</taxon>
        <taxon>Ruegeria</taxon>
    </lineage>
</organism>
<feature type="domain" description="Tyr recombinase" evidence="5">
    <location>
        <begin position="158"/>
        <end position="353"/>
    </location>
</feature>
<evidence type="ECO:0000259" key="5">
    <source>
        <dbReference type="PROSITE" id="PS51898"/>
    </source>
</evidence>
<dbReference type="Gene3D" id="1.10.443.10">
    <property type="entry name" value="Intergrase catalytic core"/>
    <property type="match status" value="1"/>
</dbReference>
<dbReference type="Proteomes" id="UP000630805">
    <property type="component" value="Unassembled WGS sequence"/>
</dbReference>
<accession>A0ABX2PRB8</accession>
<evidence type="ECO:0000313" key="7">
    <source>
        <dbReference type="Proteomes" id="UP000630805"/>
    </source>
</evidence>
<evidence type="ECO:0000256" key="2">
    <source>
        <dbReference type="ARBA" id="ARBA00022908"/>
    </source>
</evidence>
<evidence type="ECO:0000256" key="4">
    <source>
        <dbReference type="ARBA" id="ARBA00023172"/>
    </source>
</evidence>
<dbReference type="PANTHER" id="PTHR30349">
    <property type="entry name" value="PHAGE INTEGRASE-RELATED"/>
    <property type="match status" value="1"/>
</dbReference>
<dbReference type="PANTHER" id="PTHR30349:SF81">
    <property type="entry name" value="TYROSINE RECOMBINASE XERC"/>
    <property type="match status" value="1"/>
</dbReference>
<sequence length="355" mass="39305">MTAKEHTPARYLPATSPALSTADQEALTDLYVRGTPTNTLRAYERDLLYITAWKTARFGSALDWPESEPTALAFLLDHARDLSDAPEEGIARQTAEALIMQGLRKSLTCPAPSTLDRRIASWLAFHRMKNLTSPFGTPQVKQARAKARRAAARPPAPKSTHPITRDILEQLLATCTGSRRDCRDRALLMLGWASGGRRRSELTGLRRADVSCREFDKKGLIWISLLETKTTAKGETPRLVLKGRAAQALVFWIEVGEIEDGPLFRPISKADHVLKRRLSPDAIYQIVKHRLKLAGLPEDYASPHGLRSGFLTQAALDGAPIQAAMRLSLHRSLAQAQKYYDDVDIAENPATDLLG</sequence>
<comment type="caution">
    <text evidence="6">The sequence shown here is derived from an EMBL/GenBank/DDBJ whole genome shotgun (WGS) entry which is preliminary data.</text>
</comment>
<dbReference type="InterPro" id="IPR050090">
    <property type="entry name" value="Tyrosine_recombinase_XerCD"/>
</dbReference>
<dbReference type="EMBL" id="JABXWT010000006">
    <property type="protein sequence ID" value="NVO56678.1"/>
    <property type="molecule type" value="Genomic_DNA"/>
</dbReference>
<gene>
    <name evidence="6" type="ORF">HW561_12875</name>
</gene>
<evidence type="ECO:0000256" key="1">
    <source>
        <dbReference type="ARBA" id="ARBA00022829"/>
    </source>
</evidence>
<keyword evidence="4" id="KW-0233">DNA recombination</keyword>
<keyword evidence="2" id="KW-0229">DNA integration</keyword>
<reference evidence="6 7" key="1">
    <citation type="submission" date="2020-06" db="EMBL/GenBank/DDBJ databases">
        <authorList>
            <person name="Cao W.R."/>
        </authorList>
    </citation>
    <scope>NUCLEOTIDE SEQUENCE [LARGE SCALE GENOMIC DNA]</scope>
    <source>
        <strain evidence="6 7">B1Z28</strain>
    </source>
</reference>
<name>A0ABX2PRB8_9RHOB</name>
<evidence type="ECO:0000313" key="6">
    <source>
        <dbReference type="EMBL" id="NVO56678.1"/>
    </source>
</evidence>
<dbReference type="RefSeq" id="WP_176865360.1">
    <property type="nucleotide sequence ID" value="NZ_JABXWT010000006.1"/>
</dbReference>
<dbReference type="Gene3D" id="1.10.150.130">
    <property type="match status" value="1"/>
</dbReference>
<dbReference type="InterPro" id="IPR002104">
    <property type="entry name" value="Integrase_catalytic"/>
</dbReference>
<dbReference type="SUPFAM" id="SSF47823">
    <property type="entry name" value="lambda integrase-like, N-terminal domain"/>
    <property type="match status" value="1"/>
</dbReference>
<dbReference type="PROSITE" id="PS51898">
    <property type="entry name" value="TYR_RECOMBINASE"/>
    <property type="match status" value="1"/>
</dbReference>
<dbReference type="InterPro" id="IPR010998">
    <property type="entry name" value="Integrase_recombinase_N"/>
</dbReference>
<dbReference type="Pfam" id="PF00589">
    <property type="entry name" value="Phage_integrase"/>
    <property type="match status" value="1"/>
</dbReference>
<proteinExistence type="predicted"/>
<dbReference type="InterPro" id="IPR011010">
    <property type="entry name" value="DNA_brk_join_enz"/>
</dbReference>